<geneLocation type="plasmid" evidence="2 3">
    <name>pSTRVI02</name>
</geneLocation>
<accession>G2PHU3</accession>
<dbReference type="EMBL" id="CP002996">
    <property type="protein sequence ID" value="AEM88894.1"/>
    <property type="molecule type" value="Genomic_DNA"/>
</dbReference>
<gene>
    <name evidence="2" type="ORF">Strvi_0118</name>
</gene>
<proteinExistence type="predicted"/>
<feature type="region of interest" description="Disordered" evidence="1">
    <location>
        <begin position="1"/>
        <end position="31"/>
    </location>
</feature>
<evidence type="ECO:0000256" key="1">
    <source>
        <dbReference type="SAM" id="MobiDB-lite"/>
    </source>
</evidence>
<dbReference type="RefSeq" id="WP_014043829.1">
    <property type="nucleotide sequence ID" value="NC_015952.1"/>
</dbReference>
<dbReference type="KEGG" id="svl:Strvi_0118"/>
<evidence type="ECO:0000313" key="2">
    <source>
        <dbReference type="EMBL" id="AEM88894.1"/>
    </source>
</evidence>
<reference evidence="2" key="1">
    <citation type="submission" date="2011-08" db="EMBL/GenBank/DDBJ databases">
        <title>Complete sequence of plasmid 2 of Streptomyces violaceusniger Tu 4113.</title>
        <authorList>
            <consortium name="US DOE Joint Genome Institute"/>
            <person name="Lucas S."/>
            <person name="Han J."/>
            <person name="Lapidus A."/>
            <person name="Cheng J.-F."/>
            <person name="Goodwin L."/>
            <person name="Pitluck S."/>
            <person name="Peters L."/>
            <person name="Ivanova N."/>
            <person name="Daligault H."/>
            <person name="Detter J.C."/>
            <person name="Han C."/>
            <person name="Tapia R."/>
            <person name="Land M."/>
            <person name="Hauser L."/>
            <person name="Kyrpides N."/>
            <person name="Ivanova N."/>
            <person name="Pagani I."/>
            <person name="Hagen A."/>
            <person name="Katz L."/>
            <person name="Fiedler H.-P."/>
            <person name="Keasling J."/>
            <person name="Fortman J."/>
            <person name="Woyke T."/>
        </authorList>
    </citation>
    <scope>NUCLEOTIDE SEQUENCE [LARGE SCALE GENOMIC DNA]</scope>
    <source>
        <strain evidence="2">Tu 4113</strain>
        <plasmid evidence="2">pSTRVI02</plasmid>
    </source>
</reference>
<organism evidence="2 3">
    <name type="scientific">Streptomyces violaceusniger (strain Tu 4113)</name>
    <dbReference type="NCBI Taxonomy" id="653045"/>
    <lineage>
        <taxon>Bacteria</taxon>
        <taxon>Bacillati</taxon>
        <taxon>Actinomycetota</taxon>
        <taxon>Actinomycetes</taxon>
        <taxon>Kitasatosporales</taxon>
        <taxon>Streptomycetaceae</taxon>
        <taxon>Streptomyces</taxon>
        <taxon>Streptomyces violaceusniger group</taxon>
    </lineage>
</organism>
<keyword evidence="2" id="KW-0614">Plasmid</keyword>
<protein>
    <submittedName>
        <fullName evidence="2">Uncharacterized protein</fullName>
    </submittedName>
</protein>
<name>G2PHU3_STRV4</name>
<keyword evidence="3" id="KW-1185">Reference proteome</keyword>
<dbReference type="Proteomes" id="UP000008703">
    <property type="component" value="Plasmid pSTRVI02"/>
</dbReference>
<sequence length="131" mass="14166">MTPAQPPKSPLEASQDAKRTRGLHTETAALTDKTRKLTSARWYPSWPGDRPTAHVQCPGPEEDWAHMEALCAHRASLHAMQVITGSVTRALDGREPLTALVALNLLHVPVTSNAQAARDAETLGALFVEPT</sequence>
<dbReference type="HOGENOM" id="CLU_1926474_0_0_11"/>
<dbReference type="AlphaFoldDB" id="G2PHU3"/>
<evidence type="ECO:0000313" key="3">
    <source>
        <dbReference type="Proteomes" id="UP000008703"/>
    </source>
</evidence>